<dbReference type="InterPro" id="IPR015422">
    <property type="entry name" value="PyrdxlP-dep_Trfase_small"/>
</dbReference>
<dbReference type="GO" id="GO:0046872">
    <property type="term" value="F:metal ion binding"/>
    <property type="evidence" value="ECO:0007669"/>
    <property type="project" value="UniProtKB-KW"/>
</dbReference>
<dbReference type="PANTHER" id="PTHR11601">
    <property type="entry name" value="CYSTEINE DESULFURYLASE FAMILY MEMBER"/>
    <property type="match status" value="1"/>
</dbReference>
<reference evidence="9" key="1">
    <citation type="journal article" date="2020" name="ISME J.">
        <title>Gammaproteobacteria mediating utilization of methyl-, sulfur- and petroleum organic compounds in deep ocean hydrothermal plumes.</title>
        <authorList>
            <person name="Zhou Z."/>
            <person name="Liu Y."/>
            <person name="Pan J."/>
            <person name="Cron B.R."/>
            <person name="Toner B.M."/>
            <person name="Anantharaman K."/>
            <person name="Breier J.A."/>
            <person name="Dick G.J."/>
            <person name="Li M."/>
        </authorList>
    </citation>
    <scope>NUCLEOTIDE SEQUENCE</scope>
    <source>
        <strain evidence="9">SZUA-1476</strain>
    </source>
</reference>
<proteinExistence type="inferred from homology"/>
<dbReference type="Gene3D" id="3.40.640.10">
    <property type="entry name" value="Type I PLP-dependent aspartate aminotransferase-like (Major domain)"/>
    <property type="match status" value="1"/>
</dbReference>
<dbReference type="InterPro" id="IPR015424">
    <property type="entry name" value="PyrdxlP-dep_Trfase"/>
</dbReference>
<dbReference type="PANTHER" id="PTHR11601:SF34">
    <property type="entry name" value="CYSTEINE DESULFURASE"/>
    <property type="match status" value="1"/>
</dbReference>
<comment type="caution">
    <text evidence="9">The sequence shown here is derived from an EMBL/GenBank/DDBJ whole genome shotgun (WGS) entry which is preliminary data.</text>
</comment>
<dbReference type="GO" id="GO:0016740">
    <property type="term" value="F:transferase activity"/>
    <property type="evidence" value="ECO:0007669"/>
    <property type="project" value="UniProtKB-KW"/>
</dbReference>
<keyword evidence="5" id="KW-0663">Pyridoxal phosphate</keyword>
<evidence type="ECO:0000256" key="6">
    <source>
        <dbReference type="ARBA" id="ARBA00023004"/>
    </source>
</evidence>
<evidence type="ECO:0000256" key="7">
    <source>
        <dbReference type="ARBA" id="ARBA00023014"/>
    </source>
</evidence>
<evidence type="ECO:0000256" key="4">
    <source>
        <dbReference type="ARBA" id="ARBA00022723"/>
    </source>
</evidence>
<keyword evidence="7" id="KW-0411">Iron-sulfur</keyword>
<comment type="similarity">
    <text evidence="2">Belongs to the class-V pyridoxal-phosphate-dependent aminotransferase family. NifS/IscS subfamily.</text>
</comment>
<dbReference type="Gene3D" id="3.90.1150.10">
    <property type="entry name" value="Aspartate Aminotransferase, domain 1"/>
    <property type="match status" value="1"/>
</dbReference>
<evidence type="ECO:0000256" key="3">
    <source>
        <dbReference type="ARBA" id="ARBA00022679"/>
    </source>
</evidence>
<keyword evidence="6" id="KW-0408">Iron</keyword>
<evidence type="ECO:0000256" key="5">
    <source>
        <dbReference type="ARBA" id="ARBA00022898"/>
    </source>
</evidence>
<dbReference type="PIRSF" id="PIRSF005572">
    <property type="entry name" value="NifS"/>
    <property type="match status" value="1"/>
</dbReference>
<keyword evidence="3" id="KW-0808">Transferase</keyword>
<evidence type="ECO:0000313" key="10">
    <source>
        <dbReference type="Proteomes" id="UP000653692"/>
    </source>
</evidence>
<organism evidence="9 10">
    <name type="scientific">Thermococcus paralvinellae</name>
    <dbReference type="NCBI Taxonomy" id="582419"/>
    <lineage>
        <taxon>Archaea</taxon>
        <taxon>Methanobacteriati</taxon>
        <taxon>Methanobacteriota</taxon>
        <taxon>Thermococci</taxon>
        <taxon>Thermococcales</taxon>
        <taxon>Thermococcaceae</taxon>
        <taxon>Thermococcus</taxon>
    </lineage>
</organism>
<dbReference type="InterPro" id="IPR000192">
    <property type="entry name" value="Aminotrans_V_dom"/>
</dbReference>
<dbReference type="Proteomes" id="UP000653692">
    <property type="component" value="Unassembled WGS sequence"/>
</dbReference>
<comment type="cofactor">
    <cofactor evidence="1">
        <name>pyridoxal 5'-phosphate</name>
        <dbReference type="ChEBI" id="CHEBI:597326"/>
    </cofactor>
</comment>
<dbReference type="GO" id="GO:0051536">
    <property type="term" value="F:iron-sulfur cluster binding"/>
    <property type="evidence" value="ECO:0007669"/>
    <property type="project" value="UniProtKB-KW"/>
</dbReference>
<evidence type="ECO:0000313" key="9">
    <source>
        <dbReference type="EMBL" id="HIP88430.1"/>
    </source>
</evidence>
<keyword evidence="4" id="KW-0479">Metal-binding</keyword>
<evidence type="ECO:0000259" key="8">
    <source>
        <dbReference type="Pfam" id="PF00266"/>
    </source>
</evidence>
<feature type="domain" description="Aminotransferase class V" evidence="8">
    <location>
        <begin position="6"/>
        <end position="361"/>
    </location>
</feature>
<dbReference type="InterPro" id="IPR015421">
    <property type="entry name" value="PyrdxlP-dep_Trfase_major"/>
</dbReference>
<dbReference type="InterPro" id="IPR016454">
    <property type="entry name" value="Cysteine_dSase"/>
</dbReference>
<sequence>MEKMVIYLDNANTTKPDPEVIKVMLEYLQEKYGIPGGEFGHIFDEEAREAVEEARERIAKRINASPDEIIFVSDETEADNLAIKGIAWSKEKGKVLTSKIERKAILNTVRRLKDWGFDTYEVSVDREGFINLEDLQSNLEDAILFATHLGNFEIGTIQDIKAIYEIVHDKDALLYLDANHAFGKVKIDVKKLDVDLMSITSHLIHGPKGIAALYIRDGIKLKPLFDGDVREKGIRPGMINVPAIAGFGKAVELINYDDSKRMARLRDKLIDLLLSIPDTKLNGPRGDKRLPDNVNVSFAYVEGESILLHCDLRGLVFSTGSACYSQELLPSHVIRAIGGSFEDAHGSVRLSLSKWTTEDEIVKAYEIIRNVVEKLREISIYGGKK</sequence>
<accession>A0A833E1C8</accession>
<name>A0A833E1C8_9EURY</name>
<dbReference type="Pfam" id="PF00266">
    <property type="entry name" value="Aminotran_5"/>
    <property type="match status" value="1"/>
</dbReference>
<evidence type="ECO:0000256" key="2">
    <source>
        <dbReference type="ARBA" id="ARBA00006490"/>
    </source>
</evidence>
<dbReference type="EMBL" id="DQUR01000009">
    <property type="protein sequence ID" value="HIP88430.1"/>
    <property type="molecule type" value="Genomic_DNA"/>
</dbReference>
<dbReference type="SUPFAM" id="SSF53383">
    <property type="entry name" value="PLP-dependent transferases"/>
    <property type="match status" value="1"/>
</dbReference>
<evidence type="ECO:0000256" key="1">
    <source>
        <dbReference type="ARBA" id="ARBA00001933"/>
    </source>
</evidence>
<gene>
    <name evidence="9" type="ORF">EYH24_00255</name>
</gene>
<protein>
    <submittedName>
        <fullName evidence="9">Cysteine desulfurase</fullName>
    </submittedName>
</protein>
<dbReference type="AlphaFoldDB" id="A0A833E1C8"/>